<sequence length="32" mass="3671">MFTYSIYYKPMKICAGVQNRLQLMAAAFGEPQ</sequence>
<protein>
    <submittedName>
        <fullName evidence="1">Uncharacterized protein</fullName>
    </submittedName>
</protein>
<reference evidence="2" key="1">
    <citation type="submission" date="2016-10" db="EMBL/GenBank/DDBJ databases">
        <authorList>
            <person name="Varghese N."/>
            <person name="Submissions S."/>
        </authorList>
    </citation>
    <scope>NUCLEOTIDE SEQUENCE [LARGE SCALE GENOMIC DNA]</scope>
    <source>
        <strain evidence="2">DSM 25055</strain>
    </source>
</reference>
<gene>
    <name evidence="1" type="ORF">SAMN04489841_4675</name>
</gene>
<organism evidence="1 2">
    <name type="scientific">Natrinema salaciae</name>
    <dbReference type="NCBI Taxonomy" id="1186196"/>
    <lineage>
        <taxon>Archaea</taxon>
        <taxon>Methanobacteriati</taxon>
        <taxon>Methanobacteriota</taxon>
        <taxon>Stenosarchaea group</taxon>
        <taxon>Halobacteria</taxon>
        <taxon>Halobacteriales</taxon>
        <taxon>Natrialbaceae</taxon>
        <taxon>Natrinema</taxon>
    </lineage>
</organism>
<dbReference type="EMBL" id="FOFD01000008">
    <property type="protein sequence ID" value="SER82659.1"/>
    <property type="molecule type" value="Genomic_DNA"/>
</dbReference>
<accession>A0A1H9SEN7</accession>
<dbReference type="AlphaFoldDB" id="A0A1H9SEN7"/>
<keyword evidence="2" id="KW-1185">Reference proteome</keyword>
<evidence type="ECO:0000313" key="2">
    <source>
        <dbReference type="Proteomes" id="UP000199114"/>
    </source>
</evidence>
<evidence type="ECO:0000313" key="1">
    <source>
        <dbReference type="EMBL" id="SER82659.1"/>
    </source>
</evidence>
<proteinExistence type="predicted"/>
<name>A0A1H9SEN7_9EURY</name>
<dbReference type="Proteomes" id="UP000199114">
    <property type="component" value="Unassembled WGS sequence"/>
</dbReference>